<keyword evidence="2" id="KW-1185">Reference proteome</keyword>
<evidence type="ECO:0000313" key="1">
    <source>
        <dbReference type="EMBL" id="KRX12206.1"/>
    </source>
</evidence>
<dbReference type="EMBL" id="JYDL01000639">
    <property type="protein sequence ID" value="KRX12206.1"/>
    <property type="molecule type" value="Genomic_DNA"/>
</dbReference>
<accession>A0A0V0RCI8</accession>
<proteinExistence type="predicted"/>
<reference evidence="1 2" key="1">
    <citation type="submission" date="2015-01" db="EMBL/GenBank/DDBJ databases">
        <title>Evolution of Trichinella species and genotypes.</title>
        <authorList>
            <person name="Korhonen P.K."/>
            <person name="Edoardo P."/>
            <person name="Giuseppe L.R."/>
            <person name="Gasser R.B."/>
        </authorList>
    </citation>
    <scope>NUCLEOTIDE SEQUENCE [LARGE SCALE GENOMIC DNA]</scope>
    <source>
        <strain evidence="1">ISS37</strain>
    </source>
</reference>
<gene>
    <name evidence="1" type="ORF">T07_62</name>
</gene>
<dbReference type="Proteomes" id="UP000054630">
    <property type="component" value="Unassembled WGS sequence"/>
</dbReference>
<evidence type="ECO:0000313" key="2">
    <source>
        <dbReference type="Proteomes" id="UP000054630"/>
    </source>
</evidence>
<organism evidence="1 2">
    <name type="scientific">Trichinella nelsoni</name>
    <dbReference type="NCBI Taxonomy" id="6336"/>
    <lineage>
        <taxon>Eukaryota</taxon>
        <taxon>Metazoa</taxon>
        <taxon>Ecdysozoa</taxon>
        <taxon>Nematoda</taxon>
        <taxon>Enoplea</taxon>
        <taxon>Dorylaimia</taxon>
        <taxon>Trichinellida</taxon>
        <taxon>Trichinellidae</taxon>
        <taxon>Trichinella</taxon>
    </lineage>
</organism>
<dbReference type="AlphaFoldDB" id="A0A0V0RCI8"/>
<sequence>MSLCITLPRKNYKITASLKLQFSFFKILLMDWTADLGITQNNKIGREYSS</sequence>
<name>A0A0V0RCI8_9BILA</name>
<protein>
    <submittedName>
        <fullName evidence="1">Uncharacterized protein</fullName>
    </submittedName>
</protein>
<comment type="caution">
    <text evidence="1">The sequence shown here is derived from an EMBL/GenBank/DDBJ whole genome shotgun (WGS) entry which is preliminary data.</text>
</comment>